<evidence type="ECO:0000313" key="2">
    <source>
        <dbReference type="EMBL" id="KKU32964.1"/>
    </source>
</evidence>
<evidence type="ECO:0000256" key="1">
    <source>
        <dbReference type="SAM" id="Phobius"/>
    </source>
</evidence>
<sequence length="248" mass="28138">MRTREQRKREVYKRLLGHPLTLAPFTGGMLGFMAILVAANPAIPLAVGILGTTGAIAAVALRVLFAREKITEGVLAEEEHEVQEARKQAMIDLKEKLSRDRDDRTETIMGDLETIAGRLHEDRLWKGVNDELRADLLTLFDKLFAHAVRYLEISYDLFEDAEGIVQREVRRKIQSRREEVIGEVQASVERLGDLLTRIRTLQHAESVDMELHGIVDEMERCVQAGAQTLDQSQRSHAIRQEGYRQTVS</sequence>
<gene>
    <name evidence="2" type="ORF">UX45_C0012G0005</name>
</gene>
<accession>A0A0G1PJH1</accession>
<feature type="transmembrane region" description="Helical" evidence="1">
    <location>
        <begin position="45"/>
        <end position="65"/>
    </location>
</feature>
<evidence type="ECO:0000313" key="3">
    <source>
        <dbReference type="Proteomes" id="UP000034705"/>
    </source>
</evidence>
<keyword evidence="1" id="KW-0812">Transmembrane</keyword>
<dbReference type="EMBL" id="LCMG01000012">
    <property type="protein sequence ID" value="KKU32964.1"/>
    <property type="molecule type" value="Genomic_DNA"/>
</dbReference>
<comment type="caution">
    <text evidence="2">The sequence shown here is derived from an EMBL/GenBank/DDBJ whole genome shotgun (WGS) entry which is preliminary data.</text>
</comment>
<organism evidence="2 3">
    <name type="scientific">Candidatus Uhrbacteria bacterium GW2011_GWF2_46_218</name>
    <dbReference type="NCBI Taxonomy" id="1619001"/>
    <lineage>
        <taxon>Bacteria</taxon>
        <taxon>Candidatus Uhriibacteriota</taxon>
    </lineage>
</organism>
<protein>
    <submittedName>
        <fullName evidence="2">Uncharacterized protein</fullName>
    </submittedName>
</protein>
<reference evidence="2 3" key="1">
    <citation type="journal article" date="2015" name="Nature">
        <title>rRNA introns, odd ribosomes, and small enigmatic genomes across a large radiation of phyla.</title>
        <authorList>
            <person name="Brown C.T."/>
            <person name="Hug L.A."/>
            <person name="Thomas B.C."/>
            <person name="Sharon I."/>
            <person name="Castelle C.J."/>
            <person name="Singh A."/>
            <person name="Wilkins M.J."/>
            <person name="Williams K.H."/>
            <person name="Banfield J.F."/>
        </authorList>
    </citation>
    <scope>NUCLEOTIDE SEQUENCE [LARGE SCALE GENOMIC DNA]</scope>
</reference>
<dbReference type="Proteomes" id="UP000034705">
    <property type="component" value="Unassembled WGS sequence"/>
</dbReference>
<keyword evidence="1" id="KW-0472">Membrane</keyword>
<name>A0A0G1PJH1_9BACT</name>
<dbReference type="AlphaFoldDB" id="A0A0G1PJH1"/>
<proteinExistence type="predicted"/>
<keyword evidence="1" id="KW-1133">Transmembrane helix</keyword>
<feature type="transmembrane region" description="Helical" evidence="1">
    <location>
        <begin position="20"/>
        <end position="39"/>
    </location>
</feature>